<accession>A0ABU2YED4</accession>
<organism evidence="1 2">
    <name type="scientific">Patiriisocius hiemis</name>
    <dbReference type="NCBI Taxonomy" id="3075604"/>
    <lineage>
        <taxon>Bacteria</taxon>
        <taxon>Pseudomonadati</taxon>
        <taxon>Bacteroidota</taxon>
        <taxon>Flavobacteriia</taxon>
        <taxon>Flavobacteriales</taxon>
        <taxon>Flavobacteriaceae</taxon>
        <taxon>Patiriisocius</taxon>
    </lineage>
</organism>
<proteinExistence type="predicted"/>
<name>A0ABU2YED4_9FLAO</name>
<reference evidence="1 2" key="1">
    <citation type="submission" date="2023-09" db="EMBL/GenBank/DDBJ databases">
        <authorList>
            <person name="Rey-Velasco X."/>
        </authorList>
    </citation>
    <scope>NUCLEOTIDE SEQUENCE [LARGE SCALE GENOMIC DNA]</scope>
    <source>
        <strain evidence="1 2">W242</strain>
    </source>
</reference>
<dbReference type="RefSeq" id="WP_311333497.1">
    <property type="nucleotide sequence ID" value="NZ_JAVRHZ010000007.1"/>
</dbReference>
<comment type="caution">
    <text evidence="1">The sequence shown here is derived from an EMBL/GenBank/DDBJ whole genome shotgun (WGS) entry which is preliminary data.</text>
</comment>
<sequence>MKTIKLTYLLITGIVFISLTSCEKKEPPVQVLTANQANEIEEEFKNTRARVLNNALGFEDTRDFWFSLDSLKKYIDYVEHEANKQGKQDLGLRVYFAAYPPNSNYSQPGKATVFMVPTFREAPNALQKGLVPIQPENVNMKDVSIYNYGHGGIPPNDYE</sequence>
<gene>
    <name evidence="1" type="ORF">RM538_11050</name>
</gene>
<protein>
    <submittedName>
        <fullName evidence="1">Uncharacterized protein</fullName>
    </submittedName>
</protein>
<dbReference type="Proteomes" id="UP001254488">
    <property type="component" value="Unassembled WGS sequence"/>
</dbReference>
<dbReference type="PROSITE" id="PS51257">
    <property type="entry name" value="PROKAR_LIPOPROTEIN"/>
    <property type="match status" value="1"/>
</dbReference>
<evidence type="ECO:0000313" key="2">
    <source>
        <dbReference type="Proteomes" id="UP001254488"/>
    </source>
</evidence>
<dbReference type="EMBL" id="JAVRHZ010000007">
    <property type="protein sequence ID" value="MDT0556546.1"/>
    <property type="molecule type" value="Genomic_DNA"/>
</dbReference>
<keyword evidence="2" id="KW-1185">Reference proteome</keyword>
<evidence type="ECO:0000313" key="1">
    <source>
        <dbReference type="EMBL" id="MDT0556546.1"/>
    </source>
</evidence>